<sequence>MKNLILTIALVVSSLMGFAQDTRTITVTVDNVVSNEGKVSFALHTKDTFMKAAPVATAESKIEDGKVSITFEDVAPGEYAIIALHDANENDKMDFQPNGMPKENYGTSNNVMSFGPPQYDDAKFIISDKDLDLKIRF</sequence>
<dbReference type="InterPro" id="IPR018673">
    <property type="entry name" value="DUF2141"/>
</dbReference>
<evidence type="ECO:0000313" key="3">
    <source>
        <dbReference type="Proteomes" id="UP001595812"/>
    </source>
</evidence>
<dbReference type="RefSeq" id="WP_386101019.1">
    <property type="nucleotide sequence ID" value="NZ_JBHSAT010000020.1"/>
</dbReference>
<reference evidence="3" key="1">
    <citation type="journal article" date="2019" name="Int. J. Syst. Evol. Microbiol.">
        <title>The Global Catalogue of Microorganisms (GCM) 10K type strain sequencing project: providing services to taxonomists for standard genome sequencing and annotation.</title>
        <authorList>
            <consortium name="The Broad Institute Genomics Platform"/>
            <consortium name="The Broad Institute Genome Sequencing Center for Infectious Disease"/>
            <person name="Wu L."/>
            <person name="Ma J."/>
        </authorList>
    </citation>
    <scope>NUCLEOTIDE SEQUENCE [LARGE SCALE GENOMIC DNA]</scope>
    <source>
        <strain evidence="3">CECT 8979</strain>
    </source>
</reference>
<dbReference type="EMBL" id="JBHSAT010000020">
    <property type="protein sequence ID" value="MFC3877837.1"/>
    <property type="molecule type" value="Genomic_DNA"/>
</dbReference>
<name>A0ABV8AJA3_9FLAO</name>
<accession>A0ABV8AJA3</accession>
<protein>
    <submittedName>
        <fullName evidence="2">DUF2141 domain-containing protein</fullName>
    </submittedName>
</protein>
<dbReference type="Proteomes" id="UP001595812">
    <property type="component" value="Unassembled WGS sequence"/>
</dbReference>
<gene>
    <name evidence="2" type="ORF">ACFOSX_11430</name>
</gene>
<comment type="caution">
    <text evidence="2">The sequence shown here is derived from an EMBL/GenBank/DDBJ whole genome shotgun (WGS) entry which is preliminary data.</text>
</comment>
<evidence type="ECO:0000313" key="2">
    <source>
        <dbReference type="EMBL" id="MFC3877837.1"/>
    </source>
</evidence>
<organism evidence="2 3">
    <name type="scientific">Winogradskyella maritima</name>
    <dbReference type="NCBI Taxonomy" id="1517766"/>
    <lineage>
        <taxon>Bacteria</taxon>
        <taxon>Pseudomonadati</taxon>
        <taxon>Bacteroidota</taxon>
        <taxon>Flavobacteriia</taxon>
        <taxon>Flavobacteriales</taxon>
        <taxon>Flavobacteriaceae</taxon>
        <taxon>Winogradskyella</taxon>
    </lineage>
</organism>
<feature type="chain" id="PRO_5046791507" evidence="1">
    <location>
        <begin position="20"/>
        <end position="137"/>
    </location>
</feature>
<evidence type="ECO:0000256" key="1">
    <source>
        <dbReference type="SAM" id="SignalP"/>
    </source>
</evidence>
<keyword evidence="1" id="KW-0732">Signal</keyword>
<feature type="signal peptide" evidence="1">
    <location>
        <begin position="1"/>
        <end position="19"/>
    </location>
</feature>
<keyword evidence="3" id="KW-1185">Reference proteome</keyword>
<proteinExistence type="predicted"/>
<dbReference type="Pfam" id="PF09912">
    <property type="entry name" value="DUF2141"/>
    <property type="match status" value="1"/>
</dbReference>